<organism evidence="2 3">
    <name type="scientific">Paenibacillus faecis</name>
    <dbReference type="NCBI Taxonomy" id="862114"/>
    <lineage>
        <taxon>Bacteria</taxon>
        <taxon>Bacillati</taxon>
        <taxon>Bacillota</taxon>
        <taxon>Bacilli</taxon>
        <taxon>Bacillales</taxon>
        <taxon>Paenibacillaceae</taxon>
        <taxon>Paenibacillus</taxon>
    </lineage>
</organism>
<keyword evidence="3" id="KW-1185">Reference proteome</keyword>
<feature type="coiled-coil region" evidence="1">
    <location>
        <begin position="42"/>
        <end position="76"/>
    </location>
</feature>
<sequence length="78" mass="9102">MASKKPLPKTAHFHIPADPLRVKSEELRARHSERKEQNLKGLKAAEATNEVLYEMLSDLLERQELLEDKLDQLLKVRR</sequence>
<evidence type="ECO:0000256" key="1">
    <source>
        <dbReference type="SAM" id="Coils"/>
    </source>
</evidence>
<gene>
    <name evidence="2" type="ORF">FRY98_27630</name>
</gene>
<reference evidence="2 3" key="1">
    <citation type="submission" date="2019-08" db="EMBL/GenBank/DDBJ databases">
        <title>Genome sequencing of Paenibacillus faecis DSM 23593(T).</title>
        <authorList>
            <person name="Kook J.-K."/>
            <person name="Park S.-N."/>
            <person name="Lim Y.K."/>
        </authorList>
    </citation>
    <scope>NUCLEOTIDE SEQUENCE [LARGE SCALE GENOMIC DNA]</scope>
    <source>
        <strain evidence="2 3">DSM 23593</strain>
    </source>
</reference>
<dbReference type="Proteomes" id="UP000325218">
    <property type="component" value="Unassembled WGS sequence"/>
</dbReference>
<evidence type="ECO:0000313" key="2">
    <source>
        <dbReference type="EMBL" id="TYA10348.1"/>
    </source>
</evidence>
<comment type="caution">
    <text evidence="2">The sequence shown here is derived from an EMBL/GenBank/DDBJ whole genome shotgun (WGS) entry which is preliminary data.</text>
</comment>
<name>A0A5D0CKB0_9BACL</name>
<dbReference type="OrthoDB" id="2658715at2"/>
<keyword evidence="1" id="KW-0175">Coiled coil</keyword>
<proteinExistence type="predicted"/>
<protein>
    <submittedName>
        <fullName evidence="2">Uncharacterized protein</fullName>
    </submittedName>
</protein>
<dbReference type="EMBL" id="VSDO01000006">
    <property type="protein sequence ID" value="TYA10348.1"/>
    <property type="molecule type" value="Genomic_DNA"/>
</dbReference>
<dbReference type="RefSeq" id="WP_148457916.1">
    <property type="nucleotide sequence ID" value="NZ_VSDO01000006.1"/>
</dbReference>
<dbReference type="AlphaFoldDB" id="A0A5D0CKB0"/>
<evidence type="ECO:0000313" key="3">
    <source>
        <dbReference type="Proteomes" id="UP000325218"/>
    </source>
</evidence>
<accession>A0A5D0CKB0</accession>